<keyword evidence="2" id="KW-0802">TPR repeat</keyword>
<evidence type="ECO:0000259" key="3">
    <source>
        <dbReference type="Pfam" id="PF03016"/>
    </source>
</evidence>
<comment type="similarity">
    <text evidence="1">Belongs to the glycosyltransferase 47 family.</text>
</comment>
<comment type="caution">
    <text evidence="4">The sequence shown here is derived from an EMBL/GenBank/DDBJ whole genome shotgun (WGS) entry which is preliminary data.</text>
</comment>
<dbReference type="InterPro" id="IPR004263">
    <property type="entry name" value="Exostosin"/>
</dbReference>
<evidence type="ECO:0000256" key="2">
    <source>
        <dbReference type="PROSITE-ProRule" id="PRU00339"/>
    </source>
</evidence>
<dbReference type="Gene3D" id="1.25.40.10">
    <property type="entry name" value="Tetratricopeptide repeat domain"/>
    <property type="match status" value="1"/>
</dbReference>
<dbReference type="PANTHER" id="PTHR11062:SF281">
    <property type="entry name" value="EXOSTOSIN-LIKE 2"/>
    <property type="match status" value="1"/>
</dbReference>
<dbReference type="Proteomes" id="UP001642484">
    <property type="component" value="Unassembled WGS sequence"/>
</dbReference>
<protein>
    <recommendedName>
        <fullName evidence="3">Exostosin GT47 domain-containing protein</fullName>
    </recommendedName>
</protein>
<reference evidence="4 5" key="1">
    <citation type="submission" date="2024-02" db="EMBL/GenBank/DDBJ databases">
        <authorList>
            <person name="Chen Y."/>
            <person name="Shah S."/>
            <person name="Dougan E. K."/>
            <person name="Thang M."/>
            <person name="Chan C."/>
        </authorList>
    </citation>
    <scope>NUCLEOTIDE SEQUENCE [LARGE SCALE GENOMIC DNA]</scope>
</reference>
<dbReference type="InterPro" id="IPR011990">
    <property type="entry name" value="TPR-like_helical_dom_sf"/>
</dbReference>
<keyword evidence="5" id="KW-1185">Reference proteome</keyword>
<dbReference type="PANTHER" id="PTHR11062">
    <property type="entry name" value="EXOSTOSIN HEPARAN SULFATE GLYCOSYLTRANSFERASE -RELATED"/>
    <property type="match status" value="1"/>
</dbReference>
<dbReference type="PROSITE" id="PS50005">
    <property type="entry name" value="TPR"/>
    <property type="match status" value="1"/>
</dbReference>
<name>A0ABP0NQG0_9DINO</name>
<evidence type="ECO:0000256" key="1">
    <source>
        <dbReference type="ARBA" id="ARBA00010271"/>
    </source>
</evidence>
<organism evidence="4 5">
    <name type="scientific">Durusdinium trenchii</name>
    <dbReference type="NCBI Taxonomy" id="1381693"/>
    <lineage>
        <taxon>Eukaryota</taxon>
        <taxon>Sar</taxon>
        <taxon>Alveolata</taxon>
        <taxon>Dinophyceae</taxon>
        <taxon>Suessiales</taxon>
        <taxon>Symbiodiniaceae</taxon>
        <taxon>Durusdinium</taxon>
    </lineage>
</organism>
<feature type="repeat" description="TPR" evidence="2">
    <location>
        <begin position="16"/>
        <end position="49"/>
    </location>
</feature>
<accession>A0ABP0NQG0</accession>
<gene>
    <name evidence="4" type="ORF">CCMP2556_LOCUS32154</name>
</gene>
<dbReference type="Pfam" id="PF03016">
    <property type="entry name" value="Exostosin_GT47"/>
    <property type="match status" value="1"/>
</dbReference>
<evidence type="ECO:0000313" key="5">
    <source>
        <dbReference type="Proteomes" id="UP001642484"/>
    </source>
</evidence>
<dbReference type="InterPro" id="IPR040911">
    <property type="entry name" value="Exostosin_GT47"/>
</dbReference>
<dbReference type="InterPro" id="IPR019734">
    <property type="entry name" value="TPR_rpt"/>
</dbReference>
<proteinExistence type="inferred from homology"/>
<sequence length="694" mass="78602">MPVQLLQSTFEDPCRAFDFSDLGDAELQKGDAAGALAAFNAALEVEPRWPVIWLHRAQGKLEHGDFQGAIEDASATLEHLCKSKWGFWVTAWAILSTASANHPAFDPGEKQVNKEHIGDGLTLADDPEFAKKPEAAYALEDPACEEAPGWSEYRSQLMALVAIEWQDAAALAYEWMNSRGMMKTKIMDDEAKHCLPGVVASLHLLVRFSLEEDGSWESAVYMTRCLSGYASSMHPDKFDQITANGTRWPVTVAEMDSIRRRLAVASANRTTTSWKNEAGESYVGNAFTMMGTDEVEPGISMKNSVRVYVYDVEDYFELRVLARGASFCRENQWGFEVGLHEWFLACPCRTEDPLEADFFFVPHYTACHLNVETFSEEDSDALFQSLVGRLQHFPRSLGRDHLFVWGGGFGVDGPFRSWRRYIEDAIFLMTETELWNPYKQITTPGFSAWKDVLIPGRISLAEVRWAKSAPTERQYLADFVGWNRPLHNAQGGMSASSPRVALLAMAHEPDLHIRQDVPYMEAARGALSSKFCFVPRGKSAWSSRFFRVLFADCVPVLLNDFYEPPFGEIFDPSSFVVRWPMQRVGHELLETLRKVTPEAYEKMLGRVRSQRCWYVWIPSVMDHEQIDIQKGKLDGVCPLWKTQNAFIGVMRLLRTRRRASHWPSLGKAFHVPDEVGEAVQLDEQARFRTDSPES</sequence>
<feature type="domain" description="Exostosin GT47" evidence="3">
    <location>
        <begin position="302"/>
        <end position="593"/>
    </location>
</feature>
<evidence type="ECO:0000313" key="4">
    <source>
        <dbReference type="EMBL" id="CAK9065392.1"/>
    </source>
</evidence>
<dbReference type="EMBL" id="CAXAMN010022006">
    <property type="protein sequence ID" value="CAK9065392.1"/>
    <property type="molecule type" value="Genomic_DNA"/>
</dbReference>
<dbReference type="SUPFAM" id="SSF48452">
    <property type="entry name" value="TPR-like"/>
    <property type="match status" value="1"/>
</dbReference>